<evidence type="ECO:0000256" key="3">
    <source>
        <dbReference type="ARBA" id="ARBA00023239"/>
    </source>
</evidence>
<evidence type="ECO:0000259" key="4">
    <source>
        <dbReference type="Pfam" id="PF03328"/>
    </source>
</evidence>
<dbReference type="EMBL" id="BAAAHK010000024">
    <property type="protein sequence ID" value="GAA0962203.1"/>
    <property type="molecule type" value="Genomic_DNA"/>
</dbReference>
<dbReference type="InterPro" id="IPR005000">
    <property type="entry name" value="Aldolase/citrate-lyase_domain"/>
</dbReference>
<keyword evidence="6" id="KW-1185">Reference proteome</keyword>
<evidence type="ECO:0000256" key="1">
    <source>
        <dbReference type="ARBA" id="ARBA00005568"/>
    </source>
</evidence>
<gene>
    <name evidence="5" type="ORF">GCM10009554_79620</name>
</gene>
<dbReference type="GO" id="GO:0016829">
    <property type="term" value="F:lyase activity"/>
    <property type="evidence" value="ECO:0007669"/>
    <property type="project" value="UniProtKB-KW"/>
</dbReference>
<proteinExistence type="inferred from homology"/>
<protein>
    <submittedName>
        <fullName evidence="5">Aldolase/citrate lyase family protein</fullName>
    </submittedName>
</protein>
<comment type="similarity">
    <text evidence="1">Belongs to the HpcH/HpaI aldolase family.</text>
</comment>
<dbReference type="InterPro" id="IPR015813">
    <property type="entry name" value="Pyrv/PenolPyrv_kinase-like_dom"/>
</dbReference>
<evidence type="ECO:0000313" key="5">
    <source>
        <dbReference type="EMBL" id="GAA0962203.1"/>
    </source>
</evidence>
<keyword evidence="3 5" id="KW-0456">Lyase</keyword>
<name>A0ABN1RRD6_9ACTN</name>
<feature type="domain" description="HpcH/HpaI aldolase/citrate lyase" evidence="4">
    <location>
        <begin position="34"/>
        <end position="257"/>
    </location>
</feature>
<comment type="caution">
    <text evidence="5">The sequence shown here is derived from an EMBL/GenBank/DDBJ whole genome shotgun (WGS) entry which is preliminary data.</text>
</comment>
<reference evidence="5 6" key="1">
    <citation type="journal article" date="2019" name="Int. J. Syst. Evol. Microbiol.">
        <title>The Global Catalogue of Microorganisms (GCM) 10K type strain sequencing project: providing services to taxonomists for standard genome sequencing and annotation.</title>
        <authorList>
            <consortium name="The Broad Institute Genomics Platform"/>
            <consortium name="The Broad Institute Genome Sequencing Center for Infectious Disease"/>
            <person name="Wu L."/>
            <person name="Ma J."/>
        </authorList>
    </citation>
    <scope>NUCLEOTIDE SEQUENCE [LARGE SCALE GENOMIC DNA]</scope>
    <source>
        <strain evidence="5 6">JCM 10977</strain>
    </source>
</reference>
<dbReference type="Pfam" id="PF03328">
    <property type="entry name" value="HpcH_HpaI"/>
    <property type="match status" value="1"/>
</dbReference>
<sequence length="270" mass="27844">MDARPGRYGWAYSLRGMTSKDFADRLRSRQTTLGYWVMMNAPAATERIALTGYDYVVLDGQHGLIDQRGLLDGLMAIDAAGNGTAGLVRVEANNATPIGRALDAGAAGVIVPLIDTAEDALRAVQAARYPPSGIRSYGPARSGLRIGPVPAEADAATVVLAMIETRQALENVAGICATPGLDGIYVGPSDLRLGIGGKYPGDPDVAETFDAAIELIARTAAAAGVAAGIHTNSGTEAAQRLAEGYTFATVSSDLDHLQAAAAAHLAAARD</sequence>
<organism evidence="5 6">
    <name type="scientific">Kribbella koreensis</name>
    <dbReference type="NCBI Taxonomy" id="57909"/>
    <lineage>
        <taxon>Bacteria</taxon>
        <taxon>Bacillati</taxon>
        <taxon>Actinomycetota</taxon>
        <taxon>Actinomycetes</taxon>
        <taxon>Propionibacteriales</taxon>
        <taxon>Kribbellaceae</taxon>
        <taxon>Kribbella</taxon>
    </lineage>
</organism>
<dbReference type="Proteomes" id="UP001500542">
    <property type="component" value="Unassembled WGS sequence"/>
</dbReference>
<evidence type="ECO:0000313" key="6">
    <source>
        <dbReference type="Proteomes" id="UP001500542"/>
    </source>
</evidence>
<dbReference type="Gene3D" id="3.20.20.60">
    <property type="entry name" value="Phosphoenolpyruvate-binding domains"/>
    <property type="match status" value="1"/>
</dbReference>
<dbReference type="PANTHER" id="PTHR30502">
    <property type="entry name" value="2-KETO-3-DEOXY-L-RHAMNONATE ALDOLASE"/>
    <property type="match status" value="1"/>
</dbReference>
<accession>A0ABN1RRD6</accession>
<evidence type="ECO:0000256" key="2">
    <source>
        <dbReference type="ARBA" id="ARBA00022723"/>
    </source>
</evidence>
<dbReference type="PANTHER" id="PTHR30502:SF0">
    <property type="entry name" value="PHOSPHOENOLPYRUVATE CARBOXYLASE FAMILY PROTEIN"/>
    <property type="match status" value="1"/>
</dbReference>
<keyword evidence="2" id="KW-0479">Metal-binding</keyword>
<dbReference type="InterPro" id="IPR040442">
    <property type="entry name" value="Pyrv_kinase-like_dom_sf"/>
</dbReference>
<dbReference type="SUPFAM" id="SSF51621">
    <property type="entry name" value="Phosphoenolpyruvate/pyruvate domain"/>
    <property type="match status" value="1"/>
</dbReference>
<dbReference type="InterPro" id="IPR050251">
    <property type="entry name" value="HpcH-HpaI_aldolase"/>
</dbReference>